<dbReference type="Pfam" id="PF09937">
    <property type="entry name" value="DUF2169"/>
    <property type="match status" value="1"/>
</dbReference>
<name>A0ABU8WS27_9BURK</name>
<feature type="compositionally biased region" description="Basic and acidic residues" evidence="1">
    <location>
        <begin position="148"/>
        <end position="161"/>
    </location>
</feature>
<protein>
    <submittedName>
        <fullName evidence="3">DUF2169 domain-containing protein</fullName>
    </submittedName>
</protein>
<evidence type="ECO:0000313" key="4">
    <source>
        <dbReference type="Proteomes" id="UP001385892"/>
    </source>
</evidence>
<organism evidence="3 4">
    <name type="scientific">Variovorax rhizosphaerae</name>
    <dbReference type="NCBI Taxonomy" id="1836200"/>
    <lineage>
        <taxon>Bacteria</taxon>
        <taxon>Pseudomonadati</taxon>
        <taxon>Pseudomonadota</taxon>
        <taxon>Betaproteobacteria</taxon>
        <taxon>Burkholderiales</taxon>
        <taxon>Comamonadaceae</taxon>
        <taxon>Variovorax</taxon>
    </lineage>
</organism>
<gene>
    <name evidence="3" type="ORF">WKW82_21825</name>
</gene>
<keyword evidence="4" id="KW-1185">Reference proteome</keyword>
<evidence type="ECO:0000256" key="1">
    <source>
        <dbReference type="SAM" id="MobiDB-lite"/>
    </source>
</evidence>
<dbReference type="EMBL" id="JBBKZT010000010">
    <property type="protein sequence ID" value="MEJ8849307.1"/>
    <property type="molecule type" value="Genomic_DNA"/>
</dbReference>
<reference evidence="3 4" key="1">
    <citation type="submission" date="2024-03" db="EMBL/GenBank/DDBJ databases">
        <title>Novel species of the genus Variovorax.</title>
        <authorList>
            <person name="Liu Q."/>
            <person name="Xin Y.-H."/>
        </authorList>
    </citation>
    <scope>NUCLEOTIDE SEQUENCE [LARGE SCALE GENOMIC DNA]</scope>
    <source>
        <strain evidence="3 4">KACC 18900</strain>
    </source>
</reference>
<evidence type="ECO:0000259" key="2">
    <source>
        <dbReference type="Pfam" id="PF09937"/>
    </source>
</evidence>
<sequence>MPHTLVDNRTPYAFEALQLVDEQAVAQCVTCVQATFLIHPEGLIPLAKQRPVKVGGEWRGDPAETSMVMEPQVAFIKQGTDVVLHGHAHAPEPGATESMIGIRVGPLQKTARVFGERRHTGIPGLRGISPPLPFERIPIIPERAFGGWDRRDPDPNRHACEPRNPVGRGFYTAVPEGDDTWLPNFEDPQDLITSWSDRPQPACFGFIGPEWHPRLAYGGTYNEAWSKSRKPLLPTDFDRRFFNAGSPGLVSPKPLRGDEEVVVMGCSPQRQRVAFRLPEPEAPVCVVELRGRKRVPLRTTLDTVIVDMDSHLLTLLWRACLPVRNGLHDVVAIGVWQGAHARDAAASMAA</sequence>
<dbReference type="InterPro" id="IPR018683">
    <property type="entry name" value="DUF2169"/>
</dbReference>
<dbReference type="RefSeq" id="WP_340344436.1">
    <property type="nucleotide sequence ID" value="NZ_JBBKZT010000010.1"/>
</dbReference>
<feature type="domain" description="DUF2169" evidence="2">
    <location>
        <begin position="26"/>
        <end position="318"/>
    </location>
</feature>
<dbReference type="Proteomes" id="UP001385892">
    <property type="component" value="Unassembled WGS sequence"/>
</dbReference>
<feature type="region of interest" description="Disordered" evidence="1">
    <location>
        <begin position="145"/>
        <end position="164"/>
    </location>
</feature>
<evidence type="ECO:0000313" key="3">
    <source>
        <dbReference type="EMBL" id="MEJ8849307.1"/>
    </source>
</evidence>
<accession>A0ABU8WS27</accession>
<proteinExistence type="predicted"/>
<comment type="caution">
    <text evidence="3">The sequence shown here is derived from an EMBL/GenBank/DDBJ whole genome shotgun (WGS) entry which is preliminary data.</text>
</comment>